<reference evidence="3" key="3">
    <citation type="journal article" date="2017" name="ISME J.">
        <title>Discovery of anaerobic lithoheterotrophic haloarchaea, ubiquitous in hypersaline habitats.</title>
        <authorList>
            <person name="Sorokin D.Y."/>
            <person name="Messina E."/>
            <person name="Smedile F."/>
            <person name="Roman P."/>
            <person name="Damste J.S.S."/>
            <person name="Ciordia S."/>
            <person name="Mena M.C."/>
            <person name="Ferrer M."/>
            <person name="Golyshin P.N."/>
            <person name="Kublanov I.V."/>
            <person name="Samarov N.I."/>
            <person name="Toshchakov S.V."/>
            <person name="La Cono V."/>
            <person name="Yakimov M.M."/>
        </authorList>
    </citation>
    <scope>NUCLEOTIDE SEQUENCE</scope>
    <source>
        <strain evidence="3">HSR6</strain>
    </source>
</reference>
<gene>
    <name evidence="3" type="ORF">HSR6_0947</name>
    <name evidence="2" type="ORF">HTSR_0946</name>
</gene>
<feature type="transmembrane region" description="Helical" evidence="1">
    <location>
        <begin position="7"/>
        <end position="27"/>
    </location>
</feature>
<keyword evidence="5" id="KW-1185">Reference proteome</keyword>
<organism evidence="2 4">
    <name type="scientific">Halodesulfurarchaeum formicicum</name>
    <dbReference type="NCBI Taxonomy" id="1873524"/>
    <lineage>
        <taxon>Archaea</taxon>
        <taxon>Methanobacteriati</taxon>
        <taxon>Methanobacteriota</taxon>
        <taxon>Stenosarchaea group</taxon>
        <taxon>Halobacteria</taxon>
        <taxon>Halobacteriales</taxon>
        <taxon>Halobacteriaceae</taxon>
        <taxon>Halodesulfurarchaeum</taxon>
    </lineage>
</organism>
<dbReference type="EMBL" id="CP016804">
    <property type="protein sequence ID" value="APE95400.1"/>
    <property type="molecule type" value="Genomic_DNA"/>
</dbReference>
<dbReference type="AlphaFoldDB" id="A0A1D8S454"/>
<dbReference type="GeneID" id="30417466"/>
<feature type="transmembrane region" description="Helical" evidence="1">
    <location>
        <begin position="33"/>
        <end position="51"/>
    </location>
</feature>
<dbReference type="RefSeq" id="WP_070364848.1">
    <property type="nucleotide sequence ID" value="NZ_CP016070.1"/>
</dbReference>
<evidence type="ECO:0000256" key="1">
    <source>
        <dbReference type="SAM" id="Phobius"/>
    </source>
</evidence>
<evidence type="ECO:0000313" key="5">
    <source>
        <dbReference type="Proteomes" id="UP000186165"/>
    </source>
</evidence>
<proteinExistence type="predicted"/>
<evidence type="ECO:0000313" key="2">
    <source>
        <dbReference type="EMBL" id="AOW80131.1"/>
    </source>
</evidence>
<sequence>MKDANLLADVLVPILFFLGAIVFTGGWLETGQITFAVVALLLVLVSIYGVYRLGKLYLN</sequence>
<accession>A0A1J1ACA4</accession>
<dbReference type="KEGG" id="hhsr:HSR6_0947"/>
<name>A0A1D8S454_9EURY</name>
<reference evidence="5" key="2">
    <citation type="submission" date="2016-08" db="EMBL/GenBank/DDBJ databases">
        <title>Discovery of first anaerobic lithoheterotrophic haloarchae widely represented in hypersaline habitats.</title>
        <authorList>
            <person name="Sorokin D.Y."/>
            <person name="Kublanov I.V."/>
            <person name="Roman P."/>
            <person name="Sinninghe Damste J.S."/>
            <person name="Golyshin P.N."/>
            <person name="Rojo D."/>
            <person name="Ciordia S."/>
            <person name="Mena Md.C."/>
            <person name="Ferrer M."/>
            <person name="Smedile F."/>
            <person name="Messina E."/>
            <person name="La Cono V."/>
            <person name="Yakimov M.M."/>
        </authorList>
    </citation>
    <scope>NUCLEOTIDE SEQUENCE [LARGE SCALE GENOMIC DNA]</scope>
    <source>
        <strain evidence="5">HSR6</strain>
    </source>
</reference>
<evidence type="ECO:0000313" key="3">
    <source>
        <dbReference type="EMBL" id="APE95400.1"/>
    </source>
</evidence>
<dbReference type="Proteomes" id="UP000185608">
    <property type="component" value="Chromosome"/>
</dbReference>
<keyword evidence="1" id="KW-1133">Transmembrane helix</keyword>
<protein>
    <submittedName>
        <fullName evidence="2">Uncharacterized protein</fullName>
    </submittedName>
</protein>
<keyword evidence="1" id="KW-0812">Transmembrane</keyword>
<reference evidence="2 4" key="1">
    <citation type="submission" date="2016-06" db="EMBL/GenBank/DDBJ databases">
        <title>Discovery of anaerobic lithoheterotrophic haloarchaeon capable of sulfur respiration by hydrogen and formate.</title>
        <authorList>
            <person name="Sorokin D.Y."/>
            <person name="Kublanov I.V."/>
            <person name="Roman P."/>
            <person name="Sinninghe Damste J.S."/>
            <person name="Golyshin P.N."/>
            <person name="Rojo D."/>
            <person name="Ciordia S."/>
            <person name="Mena Md.C."/>
            <person name="Ferrer M."/>
            <person name="Smedile F."/>
            <person name="Messina E."/>
            <person name="La Cono V."/>
            <person name="Yakimov M.M."/>
        </authorList>
    </citation>
    <scope>NUCLEOTIDE SEQUENCE [LARGE SCALE GENOMIC DNA]</scope>
    <source>
        <strain evidence="2 4">HTSR1</strain>
    </source>
</reference>
<accession>A0A1D8S454</accession>
<dbReference type="Proteomes" id="UP000186165">
    <property type="component" value="Chromosome"/>
</dbReference>
<evidence type="ECO:0000313" key="4">
    <source>
        <dbReference type="Proteomes" id="UP000185608"/>
    </source>
</evidence>
<keyword evidence="1" id="KW-0472">Membrane</keyword>
<dbReference type="EMBL" id="CP016070">
    <property type="protein sequence ID" value="AOW80131.1"/>
    <property type="molecule type" value="Genomic_DNA"/>
</dbReference>
<dbReference type="KEGG" id="halh:HTSR_0946"/>